<evidence type="ECO:0000256" key="2">
    <source>
        <dbReference type="ARBA" id="ARBA00023002"/>
    </source>
</evidence>
<dbReference type="SUPFAM" id="SSF51735">
    <property type="entry name" value="NAD(P)-binding Rossmann-fold domains"/>
    <property type="match status" value="1"/>
</dbReference>
<accession>A0A6G8QDK4</accession>
<organism evidence="3 4">
    <name type="scientific">Rubrobacter tropicus</name>
    <dbReference type="NCBI Taxonomy" id="2653851"/>
    <lineage>
        <taxon>Bacteria</taxon>
        <taxon>Bacillati</taxon>
        <taxon>Actinomycetota</taxon>
        <taxon>Rubrobacteria</taxon>
        <taxon>Rubrobacterales</taxon>
        <taxon>Rubrobacteraceae</taxon>
        <taxon>Rubrobacter</taxon>
    </lineage>
</organism>
<keyword evidence="4" id="KW-1185">Reference proteome</keyword>
<name>A0A6G8QDK4_9ACTN</name>
<dbReference type="EMBL" id="CP045119">
    <property type="protein sequence ID" value="QIN84559.1"/>
    <property type="molecule type" value="Genomic_DNA"/>
</dbReference>
<sequence length="232" mass="24245">MAVDDARRATEHPAMVGGGDLAGKTAVVLGATGHFGAATARMLGHEGANLVLGGRSRDRLEALEKEITDSGGRALVVGTHLAKRHHLDHLMEAAVEGFGGLDALLFMARASAPPLASLDVEAFERSVDVNVKGFLYAVTAALPIMRGGGGGCVVYFSAAPDAPDPLCDMGQAAARVLLRELGREFHEERIRASEVALSDPLRPDATGRCAEAVRRALIMPDGETAGFSDHTV</sequence>
<keyword evidence="2" id="KW-0560">Oxidoreductase</keyword>
<comment type="similarity">
    <text evidence="1">Belongs to the short-chain dehydrogenases/reductases (SDR) family.</text>
</comment>
<dbReference type="Pfam" id="PF00106">
    <property type="entry name" value="adh_short"/>
    <property type="match status" value="1"/>
</dbReference>
<dbReference type="InterPro" id="IPR036291">
    <property type="entry name" value="NAD(P)-bd_dom_sf"/>
</dbReference>
<gene>
    <name evidence="3" type="ORF">GBA63_19355</name>
</gene>
<dbReference type="PANTHER" id="PTHR43669">
    <property type="entry name" value="5-KETO-D-GLUCONATE 5-REDUCTASE"/>
    <property type="match status" value="1"/>
</dbReference>
<protein>
    <submittedName>
        <fullName evidence="3">SDR family NAD(P)-dependent oxidoreductase</fullName>
    </submittedName>
</protein>
<evidence type="ECO:0000313" key="4">
    <source>
        <dbReference type="Proteomes" id="UP000501452"/>
    </source>
</evidence>
<dbReference type="KEGG" id="rub:GBA63_19355"/>
<dbReference type="RefSeq" id="WP_166178864.1">
    <property type="nucleotide sequence ID" value="NZ_CP045119.1"/>
</dbReference>
<evidence type="ECO:0000256" key="1">
    <source>
        <dbReference type="ARBA" id="ARBA00006484"/>
    </source>
</evidence>
<reference evidence="3 4" key="1">
    <citation type="submission" date="2019-10" db="EMBL/GenBank/DDBJ databases">
        <title>Rubrobacter sp nov SCSIO 52090 isolated from a deep-sea sediment in the South China Sea.</title>
        <authorList>
            <person name="Chen R.W."/>
        </authorList>
    </citation>
    <scope>NUCLEOTIDE SEQUENCE [LARGE SCALE GENOMIC DNA]</scope>
    <source>
        <strain evidence="3 4">SCSIO 52909</strain>
    </source>
</reference>
<dbReference type="Proteomes" id="UP000501452">
    <property type="component" value="Chromosome"/>
</dbReference>
<proteinExistence type="inferred from homology"/>
<dbReference type="GO" id="GO:0016491">
    <property type="term" value="F:oxidoreductase activity"/>
    <property type="evidence" value="ECO:0007669"/>
    <property type="project" value="UniProtKB-KW"/>
</dbReference>
<dbReference type="Gene3D" id="3.40.50.720">
    <property type="entry name" value="NAD(P)-binding Rossmann-like Domain"/>
    <property type="match status" value="1"/>
</dbReference>
<dbReference type="InterPro" id="IPR002347">
    <property type="entry name" value="SDR_fam"/>
</dbReference>
<evidence type="ECO:0000313" key="3">
    <source>
        <dbReference type="EMBL" id="QIN84559.1"/>
    </source>
</evidence>
<dbReference type="PANTHER" id="PTHR43669:SF3">
    <property type="entry name" value="ALCOHOL DEHYDROGENASE, PUTATIVE (AFU_ORTHOLOGUE AFUA_3G03445)-RELATED"/>
    <property type="match status" value="1"/>
</dbReference>
<dbReference type="AlphaFoldDB" id="A0A6G8QDK4"/>